<accession>A0A076G5E6</accession>
<organism evidence="1">
    <name type="scientific">Pseudoalteromonas phage B8b</name>
    <dbReference type="NCBI Taxonomy" id="1506997"/>
    <lineage>
        <taxon>Viruses</taxon>
        <taxon>Duplodnaviria</taxon>
        <taxon>Heunggongvirae</taxon>
        <taxon>Uroviricota</taxon>
        <taxon>Caudoviricetes</taxon>
    </lineage>
</organism>
<protein>
    <submittedName>
        <fullName evidence="1">Uncharacterized protein</fullName>
    </submittedName>
</protein>
<sequence length="60" mass="6858">MRNIMKPTLRIKQSWPTGFGKPVYQAYSADPQVHRKTGYQFTIQGTYNQAIKAGLCVLRV</sequence>
<proteinExistence type="predicted"/>
<name>A0A076G5E6_9CAUD</name>
<dbReference type="EMBL" id="KJ944830">
    <property type="protein sequence ID" value="AII27471.1"/>
    <property type="molecule type" value="Genomic_DNA"/>
</dbReference>
<evidence type="ECO:0000313" key="1">
    <source>
        <dbReference type="EMBL" id="AII27471.1"/>
    </source>
</evidence>
<reference evidence="1" key="1">
    <citation type="journal article" date="2015" name="PLoS ONE">
        <title>Life-style and genome structure of marine pseudoalteromonas siphovirus b8b isolated from the northwestern mediterranean sea.</title>
        <authorList>
            <person name="Lara E."/>
            <person name="Holmfeldt K."/>
            <person name="Solonenko N."/>
            <person name="Sa E.L."/>
            <person name="Ignacio-Espinoza J.C."/>
            <person name="Cornejo-Castillo F.M."/>
            <person name="Verberkmoes N.C."/>
            <person name="Vaque D."/>
            <person name="Sullivan M.B."/>
            <person name="Acinas S.G."/>
        </authorList>
    </citation>
    <scope>NUCLEOTIDE SEQUENCE [LARGE SCALE GENOMIC DNA]</scope>
</reference>
<gene>
    <name evidence="1" type="ORF">B8b_020</name>
</gene>